<dbReference type="InterPro" id="IPR032421">
    <property type="entry name" value="PMT_4TMC"/>
</dbReference>
<dbReference type="EMBL" id="QBML01000002">
    <property type="protein sequence ID" value="PZO44489.1"/>
    <property type="molecule type" value="Genomic_DNA"/>
</dbReference>
<dbReference type="AlphaFoldDB" id="A0A2W4WRM3"/>
<keyword evidence="5 10" id="KW-0808">Transferase</keyword>
<proteinExistence type="inferred from homology"/>
<feature type="transmembrane region" description="Helical" evidence="10">
    <location>
        <begin position="148"/>
        <end position="168"/>
    </location>
</feature>
<comment type="caution">
    <text evidence="13">The sequence shown here is derived from an EMBL/GenBank/DDBJ whole genome shotgun (WGS) entry which is preliminary data.</text>
</comment>
<keyword evidence="4 10" id="KW-0328">Glycosyltransferase</keyword>
<feature type="transmembrane region" description="Helical" evidence="10">
    <location>
        <begin position="349"/>
        <end position="368"/>
    </location>
</feature>
<dbReference type="PANTHER" id="PTHR10050">
    <property type="entry name" value="DOLICHYL-PHOSPHATE-MANNOSE--PROTEIN MANNOSYLTRANSFERASE"/>
    <property type="match status" value="1"/>
</dbReference>
<name>A0A2W4WRM3_9CYAN</name>
<evidence type="ECO:0000256" key="8">
    <source>
        <dbReference type="ARBA" id="ARBA00023136"/>
    </source>
</evidence>
<dbReference type="InterPro" id="IPR003342">
    <property type="entry name" value="ArnT-like_N"/>
</dbReference>
<feature type="transmembrane region" description="Helical" evidence="10">
    <location>
        <begin position="20"/>
        <end position="44"/>
    </location>
</feature>
<evidence type="ECO:0000256" key="7">
    <source>
        <dbReference type="ARBA" id="ARBA00022989"/>
    </source>
</evidence>
<feature type="domain" description="Protein O-mannosyl-transferase C-terminal four TM" evidence="12">
    <location>
        <begin position="248"/>
        <end position="447"/>
    </location>
</feature>
<evidence type="ECO:0000256" key="2">
    <source>
        <dbReference type="ARBA" id="ARBA00004922"/>
    </source>
</evidence>
<keyword evidence="7 10" id="KW-1133">Transmembrane helix</keyword>
<evidence type="ECO:0000256" key="10">
    <source>
        <dbReference type="RuleBase" id="RU367007"/>
    </source>
</evidence>
<dbReference type="PANTHER" id="PTHR10050:SF46">
    <property type="entry name" value="PROTEIN O-MANNOSYL-TRANSFERASE 2"/>
    <property type="match status" value="1"/>
</dbReference>
<dbReference type="UniPathway" id="UPA00378"/>
<gene>
    <name evidence="13" type="ORF">DCF19_01695</name>
</gene>
<dbReference type="GO" id="GO:0012505">
    <property type="term" value="C:endomembrane system"/>
    <property type="evidence" value="ECO:0007669"/>
    <property type="project" value="UniProtKB-SubCell"/>
</dbReference>
<feature type="domain" description="ArnT-like N-terminal" evidence="11">
    <location>
        <begin position="33"/>
        <end position="243"/>
    </location>
</feature>
<keyword evidence="10" id="KW-1003">Cell membrane</keyword>
<comment type="similarity">
    <text evidence="3 10">Belongs to the glycosyltransferase 39 family.</text>
</comment>
<reference evidence="13 14" key="2">
    <citation type="submission" date="2018-06" db="EMBL/GenBank/DDBJ databases">
        <title>Metagenomic assembly of (sub)arctic Cyanobacteria and their associated microbiome from non-axenic cultures.</title>
        <authorList>
            <person name="Baurain D."/>
        </authorList>
    </citation>
    <scope>NUCLEOTIDE SEQUENCE [LARGE SCALE GENOMIC DNA]</scope>
    <source>
        <strain evidence="13">ULC066bin1</strain>
    </source>
</reference>
<comment type="function">
    <text evidence="10">Protein O-mannosyltransferase that catalyzes the transfer of a single mannose residue from a polyprenol phospho-mannosyl lipidic donor to the hydroxyl group of selected serine and threonine residues in acceptor proteins.</text>
</comment>
<evidence type="ECO:0000259" key="11">
    <source>
        <dbReference type="Pfam" id="PF02366"/>
    </source>
</evidence>
<evidence type="ECO:0000313" key="13">
    <source>
        <dbReference type="EMBL" id="PZO44489.1"/>
    </source>
</evidence>
<dbReference type="Pfam" id="PF02366">
    <property type="entry name" value="PMT"/>
    <property type="match status" value="1"/>
</dbReference>
<evidence type="ECO:0000259" key="12">
    <source>
        <dbReference type="Pfam" id="PF16192"/>
    </source>
</evidence>
<protein>
    <recommendedName>
        <fullName evidence="9 10">Polyprenol-phosphate-mannose--protein mannosyltransferase</fullName>
        <ecNumber evidence="10">2.4.1.-</ecNumber>
    </recommendedName>
</protein>
<evidence type="ECO:0000313" key="14">
    <source>
        <dbReference type="Proteomes" id="UP000249467"/>
    </source>
</evidence>
<feature type="transmembrane region" description="Helical" evidence="10">
    <location>
        <begin position="96"/>
        <end position="114"/>
    </location>
</feature>
<comment type="pathway">
    <text evidence="2 10">Protein modification; protein glycosylation.</text>
</comment>
<dbReference type="EC" id="2.4.1.-" evidence="10"/>
<feature type="transmembrane region" description="Helical" evidence="10">
    <location>
        <begin position="311"/>
        <end position="329"/>
    </location>
</feature>
<feature type="transmembrane region" description="Helical" evidence="10">
    <location>
        <begin position="380"/>
        <end position="399"/>
    </location>
</feature>
<accession>A0A2W4WRM3</accession>
<keyword evidence="8 10" id="KW-0472">Membrane</keyword>
<organism evidence="13 14">
    <name type="scientific">Pseudanabaena frigida</name>
    <dbReference type="NCBI Taxonomy" id="945775"/>
    <lineage>
        <taxon>Bacteria</taxon>
        <taxon>Bacillati</taxon>
        <taxon>Cyanobacteriota</taxon>
        <taxon>Cyanophyceae</taxon>
        <taxon>Pseudanabaenales</taxon>
        <taxon>Pseudanabaenaceae</taxon>
        <taxon>Pseudanabaena</taxon>
    </lineage>
</organism>
<feature type="transmembrane region" description="Helical" evidence="10">
    <location>
        <begin position="126"/>
        <end position="142"/>
    </location>
</feature>
<sequence>MSNWSERFIITPLARLTDRLIWLSEHPVFGVMAIAVVAFGLRFWNLDGTAEVVFDEIYYPKFALNYLHSEPFFDAHPPLAKYIIALGIKIFGYAPFGYRCMTAIAGSLLPLVTYELIWQLSDRRSWAWLTGWFVVMDGLLLVESRFGLINIYILLFGMLSQLCMVLALKRSRQRWFWVIVTGLMLGASVSVKWTGLAYIVGLVAIASYAWSRYRQTLNAPQIVIGLVIMPIAFYFVQWIPHLMINPERDIWELHRQILGFHQNLGVGKTEPIHPYCSPWWSWVLLIRPIAYFFETRPNSMVEFVHAMGNPFLYWLSAIALVVCTVFVIVSKFRFPPQILTKIPSNEHSLLFWFAFYVTTSFFAHWLPWSLSRRCIFLYHYMPASVFAFGALALLVSTLWQSPLEKLRAIGSGIFVTVAISFLFWLPIYIGLPISSVYLRVLMWLPSWI</sequence>
<dbReference type="GO" id="GO:0004169">
    <property type="term" value="F:dolichyl-phosphate-mannose-protein mannosyltransferase activity"/>
    <property type="evidence" value="ECO:0007669"/>
    <property type="project" value="UniProtKB-UniRule"/>
</dbReference>
<evidence type="ECO:0000256" key="1">
    <source>
        <dbReference type="ARBA" id="ARBA00004127"/>
    </source>
</evidence>
<feature type="transmembrane region" description="Helical" evidence="10">
    <location>
        <begin position="222"/>
        <end position="239"/>
    </location>
</feature>
<evidence type="ECO:0000256" key="5">
    <source>
        <dbReference type="ARBA" id="ARBA00022679"/>
    </source>
</evidence>
<comment type="subcellular location">
    <subcellularLocation>
        <location evidence="10">Cell membrane</location>
    </subcellularLocation>
    <subcellularLocation>
        <location evidence="1">Endomembrane system</location>
        <topology evidence="1">Multi-pass membrane protein</topology>
    </subcellularLocation>
</comment>
<keyword evidence="6 10" id="KW-0812">Transmembrane</keyword>
<dbReference type="Pfam" id="PF16192">
    <property type="entry name" value="PMT_4TMC"/>
    <property type="match status" value="1"/>
</dbReference>
<evidence type="ECO:0000256" key="3">
    <source>
        <dbReference type="ARBA" id="ARBA00007222"/>
    </source>
</evidence>
<dbReference type="GO" id="GO:0005886">
    <property type="term" value="C:plasma membrane"/>
    <property type="evidence" value="ECO:0007669"/>
    <property type="project" value="UniProtKB-SubCell"/>
</dbReference>
<reference evidence="13 14" key="1">
    <citation type="submission" date="2018-04" db="EMBL/GenBank/DDBJ databases">
        <authorList>
            <person name="Go L.Y."/>
            <person name="Mitchell J.A."/>
        </authorList>
    </citation>
    <scope>NUCLEOTIDE SEQUENCE [LARGE SCALE GENOMIC DNA]</scope>
    <source>
        <strain evidence="13">ULC066bin1</strain>
    </source>
</reference>
<evidence type="ECO:0000256" key="6">
    <source>
        <dbReference type="ARBA" id="ARBA00022692"/>
    </source>
</evidence>
<evidence type="ECO:0000256" key="9">
    <source>
        <dbReference type="ARBA" id="ARBA00093617"/>
    </source>
</evidence>
<dbReference type="InterPro" id="IPR027005">
    <property type="entry name" value="PMT-like"/>
</dbReference>
<feature type="transmembrane region" description="Helical" evidence="10">
    <location>
        <begin position="175"/>
        <end position="191"/>
    </location>
</feature>
<feature type="transmembrane region" description="Helical" evidence="10">
    <location>
        <begin position="411"/>
        <end position="438"/>
    </location>
</feature>
<dbReference type="Proteomes" id="UP000249467">
    <property type="component" value="Unassembled WGS sequence"/>
</dbReference>
<evidence type="ECO:0000256" key="4">
    <source>
        <dbReference type="ARBA" id="ARBA00022676"/>
    </source>
</evidence>